<evidence type="ECO:0000313" key="3">
    <source>
        <dbReference type="Proteomes" id="UP000054324"/>
    </source>
</evidence>
<feature type="compositionally biased region" description="Polar residues" evidence="1">
    <location>
        <begin position="132"/>
        <end position="145"/>
    </location>
</feature>
<dbReference type="AlphaFoldDB" id="A0A074ZJB4"/>
<reference evidence="2 3" key="1">
    <citation type="submission" date="2013-11" db="EMBL/GenBank/DDBJ databases">
        <title>Opisthorchis viverrini - life in the bile duct.</title>
        <authorList>
            <person name="Young N.D."/>
            <person name="Nagarajan N."/>
            <person name="Lin S.J."/>
            <person name="Korhonen P.K."/>
            <person name="Jex A.R."/>
            <person name="Hall R.S."/>
            <person name="Safavi-Hemami H."/>
            <person name="Kaewkong W."/>
            <person name="Bertrand D."/>
            <person name="Gao S."/>
            <person name="Seet Q."/>
            <person name="Wongkham S."/>
            <person name="Teh B.T."/>
            <person name="Wongkham C."/>
            <person name="Intapan P.M."/>
            <person name="Maleewong W."/>
            <person name="Yang X."/>
            <person name="Hu M."/>
            <person name="Wang Z."/>
            <person name="Hofmann A."/>
            <person name="Sternberg P.W."/>
            <person name="Tan P."/>
            <person name="Wang J."/>
            <person name="Gasser R.B."/>
        </authorList>
    </citation>
    <scope>NUCLEOTIDE SEQUENCE [LARGE SCALE GENOMIC DNA]</scope>
</reference>
<sequence length="257" mass="28968">MIRRLFQLIRVKSPRKPLASGTIKGQRCRYRPHFHPGIGYVKYIGANFVVLLIGYQYSRNQLFVFGEEPIAYSTPLDVDHSGANMTSHSGSSLGSGTAMTLLDAAVLKVSQSVKRRLQHQLPRRKHSRRRFSSTAVDSASFASDTRSSRDRTNAPMSSSKGTTSANTETHLECVQYIDSLRTPSSKRARIISWLSDPRIPVHLNERQSEPTLKKHSVSSCSLSPSKLRMSICAPLNRFERVCDWLMEQKAFSTSEYF</sequence>
<name>A0A074ZJB4_OPIVI</name>
<gene>
    <name evidence="2" type="ORF">T265_06778</name>
</gene>
<accession>A0A074ZJB4</accession>
<organism evidence="2 3">
    <name type="scientific">Opisthorchis viverrini</name>
    <name type="common">Southeast Asian liver fluke</name>
    <dbReference type="NCBI Taxonomy" id="6198"/>
    <lineage>
        <taxon>Eukaryota</taxon>
        <taxon>Metazoa</taxon>
        <taxon>Spiralia</taxon>
        <taxon>Lophotrochozoa</taxon>
        <taxon>Platyhelminthes</taxon>
        <taxon>Trematoda</taxon>
        <taxon>Digenea</taxon>
        <taxon>Opisthorchiida</taxon>
        <taxon>Opisthorchiata</taxon>
        <taxon>Opisthorchiidae</taxon>
        <taxon>Opisthorchis</taxon>
    </lineage>
</organism>
<dbReference type="CTD" id="20320957"/>
<feature type="compositionally biased region" description="Basic residues" evidence="1">
    <location>
        <begin position="115"/>
        <end position="131"/>
    </location>
</feature>
<feature type="region of interest" description="Disordered" evidence="1">
    <location>
        <begin position="115"/>
        <end position="166"/>
    </location>
</feature>
<proteinExistence type="predicted"/>
<evidence type="ECO:0000256" key="1">
    <source>
        <dbReference type="SAM" id="MobiDB-lite"/>
    </source>
</evidence>
<dbReference type="OrthoDB" id="6265011at2759"/>
<dbReference type="Proteomes" id="UP000054324">
    <property type="component" value="Unassembled WGS sequence"/>
</dbReference>
<dbReference type="RefSeq" id="XP_009170395.1">
    <property type="nucleotide sequence ID" value="XM_009172131.1"/>
</dbReference>
<dbReference type="GeneID" id="20320957"/>
<evidence type="ECO:0000313" key="2">
    <source>
        <dbReference type="EMBL" id="KER25867.1"/>
    </source>
</evidence>
<dbReference type="KEGG" id="ovi:T265_06778"/>
<keyword evidence="3" id="KW-1185">Reference proteome</keyword>
<protein>
    <submittedName>
        <fullName evidence="2">Uncharacterized protein</fullName>
    </submittedName>
</protein>
<dbReference type="EMBL" id="KL596764">
    <property type="protein sequence ID" value="KER25867.1"/>
    <property type="molecule type" value="Genomic_DNA"/>
</dbReference>
<feature type="compositionally biased region" description="Polar residues" evidence="1">
    <location>
        <begin position="154"/>
        <end position="166"/>
    </location>
</feature>